<keyword evidence="1" id="KW-0812">Transmembrane</keyword>
<keyword evidence="1" id="KW-0472">Membrane</keyword>
<proteinExistence type="predicted"/>
<comment type="caution">
    <text evidence="2">The sequence shown here is derived from an EMBL/GenBank/DDBJ whole genome shotgun (WGS) entry which is preliminary data.</text>
</comment>
<reference evidence="3" key="1">
    <citation type="submission" date="2017-01" db="EMBL/GenBank/DDBJ databases">
        <authorList>
            <person name="Wang Y."/>
            <person name="White M."/>
            <person name="Kvist S."/>
            <person name="Moncalvo J.-M."/>
        </authorList>
    </citation>
    <scope>NUCLEOTIDE SEQUENCE [LARGE SCALE GENOMIC DNA]</scope>
    <source>
        <strain evidence="3">COL-18-3</strain>
    </source>
</reference>
<sequence>MWQKLLLQYLSCIFNSLLSVHSHRCSSLSNKIQTDLAVLNYKRLLNRRLELFYHLAIIAIITYMLQNILGRYCPQRPEYHHYWNFAADIRNRRLDPFSSAPSTTPKLL</sequence>
<feature type="transmembrane region" description="Helical" evidence="1">
    <location>
        <begin position="51"/>
        <end position="69"/>
    </location>
</feature>
<dbReference type="AlphaFoldDB" id="A0A1R1PK49"/>
<protein>
    <submittedName>
        <fullName evidence="2">Uncharacterized protein</fullName>
    </submittedName>
</protein>
<name>A0A1R1PK49_ZANCU</name>
<dbReference type="EMBL" id="LSSK01000929">
    <property type="protein sequence ID" value="OMH81309.1"/>
    <property type="molecule type" value="Genomic_DNA"/>
</dbReference>
<gene>
    <name evidence="2" type="ORF">AX774_g5238</name>
</gene>
<evidence type="ECO:0000256" key="1">
    <source>
        <dbReference type="SAM" id="Phobius"/>
    </source>
</evidence>
<keyword evidence="1" id="KW-1133">Transmembrane helix</keyword>
<keyword evidence="3" id="KW-1185">Reference proteome</keyword>
<organism evidence="2 3">
    <name type="scientific">Zancudomyces culisetae</name>
    <name type="common">Gut fungus</name>
    <name type="synonym">Smittium culisetae</name>
    <dbReference type="NCBI Taxonomy" id="1213189"/>
    <lineage>
        <taxon>Eukaryota</taxon>
        <taxon>Fungi</taxon>
        <taxon>Fungi incertae sedis</taxon>
        <taxon>Zoopagomycota</taxon>
        <taxon>Kickxellomycotina</taxon>
        <taxon>Harpellomycetes</taxon>
        <taxon>Harpellales</taxon>
        <taxon>Legeriomycetaceae</taxon>
        <taxon>Zancudomyces</taxon>
    </lineage>
</organism>
<evidence type="ECO:0000313" key="3">
    <source>
        <dbReference type="Proteomes" id="UP000188320"/>
    </source>
</evidence>
<dbReference type="Proteomes" id="UP000188320">
    <property type="component" value="Unassembled WGS sequence"/>
</dbReference>
<accession>A0A1R1PK49</accession>
<evidence type="ECO:0000313" key="2">
    <source>
        <dbReference type="EMBL" id="OMH81309.1"/>
    </source>
</evidence>